<sequence length="378" mass="40740">MNTTTSVTPKTIVIVGATGHPRLLRRPDLPVPPPALARPRPNAGPNISRRPKPRRAGRRGRAGGPRDRGGDTTDAGGASSFEAAFADAHAIFLNTDFWAPYRTALAAGATQDAASRTGFETEMRHARHAVAAAAKSASSTLERLVYSALAPLREASDGRYTHSYHWDSKAAAASWIASPASGVAEKASYIYVGAYSTNPLILPQKLKKEKTETTMNAGAAGDEEYEYVMRLPAGRRMRMPVLDIAASTGPFVRCLVEDEPANTNLLAYDEYLDVDGLLRAWTEAVSSSDDDNDEKTPLPPRFVQMGLHEMNRATGLPLEVLEAPPFVEEFGYMGGVSGGFVEPHQLRNRPGTRAFAVTLKSHGREYLLGAKLPTAATI</sequence>
<dbReference type="Pfam" id="PF05368">
    <property type="entry name" value="NmrA"/>
    <property type="match status" value="1"/>
</dbReference>
<dbReference type="Gene3D" id="3.90.25.10">
    <property type="entry name" value="UDP-galactose 4-epimerase, domain 1"/>
    <property type="match status" value="1"/>
</dbReference>
<comment type="caution">
    <text evidence="3">The sequence shown here is derived from an EMBL/GenBank/DDBJ whole genome shotgun (WGS) entry which is preliminary data.</text>
</comment>
<dbReference type="Proteomes" id="UP001433268">
    <property type="component" value="Unassembled WGS sequence"/>
</dbReference>
<dbReference type="RefSeq" id="XP_066662131.1">
    <property type="nucleotide sequence ID" value="XM_066816439.1"/>
</dbReference>
<dbReference type="EMBL" id="JAQQWN010000009">
    <property type="protein sequence ID" value="KAK8065378.1"/>
    <property type="molecule type" value="Genomic_DNA"/>
</dbReference>
<evidence type="ECO:0000313" key="3">
    <source>
        <dbReference type="EMBL" id="KAK8065378.1"/>
    </source>
</evidence>
<dbReference type="InterPro" id="IPR008030">
    <property type="entry name" value="NmrA-like"/>
</dbReference>
<organism evidence="3 4">
    <name type="scientific">Apiospora hydei</name>
    <dbReference type="NCBI Taxonomy" id="1337664"/>
    <lineage>
        <taxon>Eukaryota</taxon>
        <taxon>Fungi</taxon>
        <taxon>Dikarya</taxon>
        <taxon>Ascomycota</taxon>
        <taxon>Pezizomycotina</taxon>
        <taxon>Sordariomycetes</taxon>
        <taxon>Xylariomycetidae</taxon>
        <taxon>Amphisphaeriales</taxon>
        <taxon>Apiosporaceae</taxon>
        <taxon>Apiospora</taxon>
    </lineage>
</organism>
<feature type="compositionally biased region" description="Basic residues" evidence="1">
    <location>
        <begin position="49"/>
        <end position="61"/>
    </location>
</feature>
<gene>
    <name evidence="3" type="ORF">PG997_012125</name>
</gene>
<feature type="domain" description="NmrA-like" evidence="2">
    <location>
        <begin position="78"/>
        <end position="263"/>
    </location>
</feature>
<evidence type="ECO:0000256" key="1">
    <source>
        <dbReference type="SAM" id="MobiDB-lite"/>
    </source>
</evidence>
<keyword evidence="4" id="KW-1185">Reference proteome</keyword>
<protein>
    <recommendedName>
        <fullName evidence="2">NmrA-like domain-containing protein</fullName>
    </recommendedName>
</protein>
<dbReference type="InterPro" id="IPR036291">
    <property type="entry name" value="NAD(P)-bd_dom_sf"/>
</dbReference>
<feature type="region of interest" description="Disordered" evidence="1">
    <location>
        <begin position="18"/>
        <end position="76"/>
    </location>
</feature>
<name>A0ABR1V2H9_9PEZI</name>
<reference evidence="3 4" key="1">
    <citation type="submission" date="2023-01" db="EMBL/GenBank/DDBJ databases">
        <title>Analysis of 21 Apiospora genomes using comparative genomics revels a genus with tremendous synthesis potential of carbohydrate active enzymes and secondary metabolites.</title>
        <authorList>
            <person name="Sorensen T."/>
        </authorList>
    </citation>
    <scope>NUCLEOTIDE SEQUENCE [LARGE SCALE GENOMIC DNA]</scope>
    <source>
        <strain evidence="3 4">CBS 114990</strain>
    </source>
</reference>
<accession>A0ABR1V2H9</accession>
<dbReference type="SUPFAM" id="SSF51735">
    <property type="entry name" value="NAD(P)-binding Rossmann-fold domains"/>
    <property type="match status" value="1"/>
</dbReference>
<evidence type="ECO:0000259" key="2">
    <source>
        <dbReference type="Pfam" id="PF05368"/>
    </source>
</evidence>
<evidence type="ECO:0000313" key="4">
    <source>
        <dbReference type="Proteomes" id="UP001433268"/>
    </source>
</evidence>
<proteinExistence type="predicted"/>
<dbReference type="GeneID" id="92049499"/>
<dbReference type="Gene3D" id="3.40.50.720">
    <property type="entry name" value="NAD(P)-binding Rossmann-like Domain"/>
    <property type="match status" value="1"/>
</dbReference>